<comment type="caution">
    <text evidence="5">The sequence shown here is derived from an EMBL/GenBank/DDBJ whole genome shotgun (WGS) entry which is preliminary data.</text>
</comment>
<dbReference type="Gene3D" id="3.40.50.2300">
    <property type="match status" value="2"/>
</dbReference>
<dbReference type="Gene3D" id="1.10.260.40">
    <property type="entry name" value="lambda repressor-like DNA-binding domains"/>
    <property type="match status" value="1"/>
</dbReference>
<proteinExistence type="predicted"/>
<dbReference type="Pfam" id="PF00532">
    <property type="entry name" value="Peripla_BP_1"/>
    <property type="match status" value="1"/>
</dbReference>
<dbReference type="CDD" id="cd06274">
    <property type="entry name" value="PBP1_FruR"/>
    <property type="match status" value="1"/>
</dbReference>
<dbReference type="InterPro" id="IPR010982">
    <property type="entry name" value="Lambda_DNA-bd_dom_sf"/>
</dbReference>
<evidence type="ECO:0000313" key="5">
    <source>
        <dbReference type="EMBL" id="MBB2157828.1"/>
    </source>
</evidence>
<dbReference type="InterPro" id="IPR028082">
    <property type="entry name" value="Peripla_BP_I"/>
</dbReference>
<dbReference type="InterPro" id="IPR000843">
    <property type="entry name" value="HTH_LacI"/>
</dbReference>
<sequence length="346" mass="37456">MKPAVPAMDRPDSDPPSIAQVAKATNCSVTTVRLVLNGQAGKYRISAATQKIVRDYVDLHGYCLNHAARSLKLRRTDTIGLVVPEIANPFFAGLMACLERLCAARGLVLLTASSGEMPAQEDRAIRELGTRGIDALIVVPCQAPRYGRLLGGAKDIPVVLLDRAYTGAPYTVIASDNFGECVALTDAILDAGEQPHFICANERLPSIGDRIAGFGAACRKRRIRNWRARVHCADQDSIHSAGTIVDALLAQGGPPRALICSSLLMLQGTMERLKLRLGQLPPDITFGTFDDHFMLDFLPNHTFAIRQDADMLAALALDYLDQHPTGPDGPGRVLAPCTFVQRPARR</sequence>
<dbReference type="GO" id="GO:0003700">
    <property type="term" value="F:DNA-binding transcription factor activity"/>
    <property type="evidence" value="ECO:0007669"/>
    <property type="project" value="TreeGrafter"/>
</dbReference>
<keyword evidence="2" id="KW-0805">Transcription regulation</keyword>
<dbReference type="PROSITE" id="PS50932">
    <property type="entry name" value="HTH_LACI_2"/>
    <property type="match status" value="1"/>
</dbReference>
<dbReference type="SUPFAM" id="SSF53822">
    <property type="entry name" value="Periplasmic binding protein-like I"/>
    <property type="match status" value="1"/>
</dbReference>
<organism evidence="5 6">
    <name type="scientific">Gluconacetobacter diazotrophicus</name>
    <name type="common">Acetobacter diazotrophicus</name>
    <dbReference type="NCBI Taxonomy" id="33996"/>
    <lineage>
        <taxon>Bacteria</taxon>
        <taxon>Pseudomonadati</taxon>
        <taxon>Pseudomonadota</taxon>
        <taxon>Alphaproteobacteria</taxon>
        <taxon>Acetobacterales</taxon>
        <taxon>Acetobacteraceae</taxon>
        <taxon>Gluconacetobacter</taxon>
    </lineage>
</organism>
<dbReference type="PANTHER" id="PTHR30146:SF45">
    <property type="entry name" value="CATABOLITE REPRESSOR_ACTIVATOR"/>
    <property type="match status" value="1"/>
</dbReference>
<dbReference type="RefSeq" id="WP_012226736.1">
    <property type="nucleotide sequence ID" value="NZ_JABEQG010000044.1"/>
</dbReference>
<dbReference type="SUPFAM" id="SSF47413">
    <property type="entry name" value="lambda repressor-like DNA-binding domains"/>
    <property type="match status" value="1"/>
</dbReference>
<dbReference type="EMBL" id="JABEQG010000044">
    <property type="protein sequence ID" value="MBB2157828.1"/>
    <property type="molecule type" value="Genomic_DNA"/>
</dbReference>
<evidence type="ECO:0000256" key="2">
    <source>
        <dbReference type="ARBA" id="ARBA00023015"/>
    </source>
</evidence>
<keyword evidence="4" id="KW-0804">Transcription</keyword>
<evidence type="ECO:0000256" key="4">
    <source>
        <dbReference type="ARBA" id="ARBA00023163"/>
    </source>
</evidence>
<dbReference type="InterPro" id="IPR001761">
    <property type="entry name" value="Peripla_BP/Lac1_sug-bd_dom"/>
</dbReference>
<keyword evidence="1" id="KW-0678">Repressor</keyword>
<dbReference type="SMART" id="SM00354">
    <property type="entry name" value="HTH_LACI"/>
    <property type="match status" value="1"/>
</dbReference>
<dbReference type="CDD" id="cd01392">
    <property type="entry name" value="HTH_LacI"/>
    <property type="match status" value="1"/>
</dbReference>
<dbReference type="GO" id="GO:0000976">
    <property type="term" value="F:transcription cis-regulatory region binding"/>
    <property type="evidence" value="ECO:0007669"/>
    <property type="project" value="TreeGrafter"/>
</dbReference>
<evidence type="ECO:0000256" key="1">
    <source>
        <dbReference type="ARBA" id="ARBA00022491"/>
    </source>
</evidence>
<evidence type="ECO:0000313" key="6">
    <source>
        <dbReference type="Proteomes" id="UP000550787"/>
    </source>
</evidence>
<dbReference type="Proteomes" id="UP000550787">
    <property type="component" value="Unassembled WGS sequence"/>
</dbReference>
<reference evidence="5 6" key="1">
    <citation type="submission" date="2020-04" db="EMBL/GenBank/DDBJ databases">
        <title>Description of novel Gluconacetobacter.</title>
        <authorList>
            <person name="Sombolestani A."/>
        </authorList>
    </citation>
    <scope>NUCLEOTIDE SEQUENCE [LARGE SCALE GENOMIC DNA]</scope>
    <source>
        <strain evidence="5 6">LMG 7603</strain>
    </source>
</reference>
<gene>
    <name evidence="5" type="ORF">HLH33_16190</name>
</gene>
<evidence type="ECO:0000256" key="3">
    <source>
        <dbReference type="ARBA" id="ARBA00023125"/>
    </source>
</evidence>
<keyword evidence="3" id="KW-0238">DNA-binding</keyword>
<dbReference type="OMA" id="PAHINIG"/>
<protein>
    <submittedName>
        <fullName evidence="5">Substrate-binding domain-containing protein</fullName>
    </submittedName>
</protein>
<name>A0A7W4NM91_GLUDI</name>
<accession>A0A7W4NM91</accession>
<dbReference type="AlphaFoldDB" id="A0A7W4NM91"/>
<dbReference type="PANTHER" id="PTHR30146">
    <property type="entry name" value="LACI-RELATED TRANSCRIPTIONAL REPRESSOR"/>
    <property type="match status" value="1"/>
</dbReference>